<organism evidence="2 3">
    <name type="scientific">Kutzneria viridogrisea</name>
    <dbReference type="NCBI Taxonomy" id="47990"/>
    <lineage>
        <taxon>Bacteria</taxon>
        <taxon>Bacillati</taxon>
        <taxon>Actinomycetota</taxon>
        <taxon>Actinomycetes</taxon>
        <taxon>Pseudonocardiales</taxon>
        <taxon>Pseudonocardiaceae</taxon>
        <taxon>Kutzneria</taxon>
    </lineage>
</organism>
<dbReference type="InterPro" id="IPR002035">
    <property type="entry name" value="VWF_A"/>
</dbReference>
<dbReference type="SMART" id="SM00327">
    <property type="entry name" value="VWA"/>
    <property type="match status" value="1"/>
</dbReference>
<proteinExistence type="predicted"/>
<dbReference type="PROSITE" id="PS50234">
    <property type="entry name" value="VWFA"/>
    <property type="match status" value="1"/>
</dbReference>
<reference evidence="2 3" key="1">
    <citation type="submission" date="2020-08" db="EMBL/GenBank/DDBJ databases">
        <title>Genomic Encyclopedia of Archaeal and Bacterial Type Strains, Phase II (KMG-II): from individual species to whole genera.</title>
        <authorList>
            <person name="Goeker M."/>
        </authorList>
    </citation>
    <scope>NUCLEOTIDE SEQUENCE [LARGE SCALE GENOMIC DNA]</scope>
    <source>
        <strain evidence="2 3">DSM 43850</strain>
    </source>
</reference>
<dbReference type="Gene3D" id="3.40.50.410">
    <property type="entry name" value="von Willebrand factor, type A domain"/>
    <property type="match status" value="1"/>
</dbReference>
<evidence type="ECO:0000313" key="2">
    <source>
        <dbReference type="EMBL" id="MBA8931258.1"/>
    </source>
</evidence>
<dbReference type="Pfam" id="PF13531">
    <property type="entry name" value="SBP_bac_11"/>
    <property type="match status" value="1"/>
</dbReference>
<sequence>MPTHLDTSVRPRRSGRLRHFLLPTLVAAVAVAGVVVANAANSVRCSGQVPLRVAVAPAVQPVAQAVADGFEQEQNAVNGLCVRVKVVAEGSADVVQALPTRPIDPPALWIPDSSLWVSTATEADRRDQAGAPQLAQHESLASSPLVVVASPPRAAQLGLPRSPVSWQRFTDGSIPAVITDPLVNTEGVATLAVAQSMTPGAAAGVPPQALIAVLLRLRGGALDGVSNGFDAVRSNPDAAPVFTATEQSVVSFNVGAGGTKAVAVYPVEGTVLFDYPVVRVTTGSEPSGTEQAAAAFEKELRSARAMGLFSAAGFRDPQGTASATWGGKDGVSAATPTLRPAPNGTQVSGVLRAWNVIHLDGRTLAVVDVSGSMSATLPDGRSRIQVARDGALAGMSLMPDSTYVGLWAFSIQQAPPNDWAELVPLGPLGGKAGQISQRVALQQAAASLPGRVRGGTALYDTAFAAYETLRDGYDPSKVNTEVLITDGRNEKNGGLDLAGLLRTLRTQADPSRPVQIIGIGLGPDADMDALQQIAAATGGKAYQAGDAAAFRSVLFDALSRRPCATNNC</sequence>
<comment type="caution">
    <text evidence="2">The sequence shown here is derived from an EMBL/GenBank/DDBJ whole genome shotgun (WGS) entry which is preliminary data.</text>
</comment>
<name>A0ABR6BWH2_9PSEU</name>
<gene>
    <name evidence="2" type="ORF">BC739_008505</name>
</gene>
<evidence type="ECO:0000313" key="3">
    <source>
        <dbReference type="Proteomes" id="UP000517916"/>
    </source>
</evidence>
<accession>A0ABR6BWH2</accession>
<feature type="domain" description="VWFA" evidence="1">
    <location>
        <begin position="362"/>
        <end position="558"/>
    </location>
</feature>
<dbReference type="SUPFAM" id="SSF53300">
    <property type="entry name" value="vWA-like"/>
    <property type="match status" value="1"/>
</dbReference>
<protein>
    <recommendedName>
        <fullName evidence="1">VWFA domain-containing protein</fullName>
    </recommendedName>
</protein>
<dbReference type="Proteomes" id="UP000517916">
    <property type="component" value="Unassembled WGS sequence"/>
</dbReference>
<evidence type="ECO:0000259" key="1">
    <source>
        <dbReference type="PROSITE" id="PS50234"/>
    </source>
</evidence>
<dbReference type="InterPro" id="IPR036465">
    <property type="entry name" value="vWFA_dom_sf"/>
</dbReference>
<keyword evidence="3" id="KW-1185">Reference proteome</keyword>
<dbReference type="SUPFAM" id="SSF53850">
    <property type="entry name" value="Periplasmic binding protein-like II"/>
    <property type="match status" value="1"/>
</dbReference>
<dbReference type="RefSeq" id="WP_182840284.1">
    <property type="nucleotide sequence ID" value="NZ_BAAABQ010000015.1"/>
</dbReference>
<dbReference type="EMBL" id="JACJID010000008">
    <property type="protein sequence ID" value="MBA8931258.1"/>
    <property type="molecule type" value="Genomic_DNA"/>
</dbReference>